<dbReference type="Proteomes" id="UP000026915">
    <property type="component" value="Chromosome 4"/>
</dbReference>
<dbReference type="InParanoid" id="A0A061ER61"/>
<sequence length="81" mass="9253">MPVLVKKSVSLNSFPLFDLMHLIEQLNYFCTYVSKEGIIVETSDLFLIKNTQVNQEKSYTIVKKYLCSDKVETSQGPQMSA</sequence>
<name>A0A061ER61_THECC</name>
<dbReference type="EMBL" id="CM001882">
    <property type="protein sequence ID" value="EOY04789.1"/>
    <property type="molecule type" value="Genomic_DNA"/>
</dbReference>
<dbReference type="AlphaFoldDB" id="A0A061ER61"/>
<reference evidence="1 2" key="1">
    <citation type="journal article" date="2013" name="Genome Biol.">
        <title>The genome sequence of the most widely cultivated cacao type and its use to identify candidate genes regulating pod color.</title>
        <authorList>
            <person name="Motamayor J.C."/>
            <person name="Mockaitis K."/>
            <person name="Schmutz J."/>
            <person name="Haiminen N."/>
            <person name="Iii D.L."/>
            <person name="Cornejo O."/>
            <person name="Findley S.D."/>
            <person name="Zheng P."/>
            <person name="Utro F."/>
            <person name="Royaert S."/>
            <person name="Saski C."/>
            <person name="Jenkins J."/>
            <person name="Podicheti R."/>
            <person name="Zhao M."/>
            <person name="Scheffler B.E."/>
            <person name="Stack J.C."/>
            <person name="Feltus F.A."/>
            <person name="Mustiga G.M."/>
            <person name="Amores F."/>
            <person name="Phillips W."/>
            <person name="Marelli J.P."/>
            <person name="May G.D."/>
            <person name="Shapiro H."/>
            <person name="Ma J."/>
            <person name="Bustamante C.D."/>
            <person name="Schnell R.J."/>
            <person name="Main D."/>
            <person name="Gilbert D."/>
            <person name="Parida L."/>
            <person name="Kuhn D.N."/>
        </authorList>
    </citation>
    <scope>NUCLEOTIDE SEQUENCE [LARGE SCALE GENOMIC DNA]</scope>
    <source>
        <strain evidence="2">cv. Matina 1-6</strain>
    </source>
</reference>
<gene>
    <name evidence="1" type="ORF">TCM_019964</name>
</gene>
<organism evidence="1 2">
    <name type="scientific">Theobroma cacao</name>
    <name type="common">Cacao</name>
    <name type="synonym">Cocoa</name>
    <dbReference type="NCBI Taxonomy" id="3641"/>
    <lineage>
        <taxon>Eukaryota</taxon>
        <taxon>Viridiplantae</taxon>
        <taxon>Streptophyta</taxon>
        <taxon>Embryophyta</taxon>
        <taxon>Tracheophyta</taxon>
        <taxon>Spermatophyta</taxon>
        <taxon>Magnoliopsida</taxon>
        <taxon>eudicotyledons</taxon>
        <taxon>Gunneridae</taxon>
        <taxon>Pentapetalae</taxon>
        <taxon>rosids</taxon>
        <taxon>malvids</taxon>
        <taxon>Malvales</taxon>
        <taxon>Malvaceae</taxon>
        <taxon>Byttnerioideae</taxon>
        <taxon>Theobroma</taxon>
    </lineage>
</organism>
<dbReference type="Gramene" id="EOY04789">
    <property type="protein sequence ID" value="EOY04789"/>
    <property type="gene ID" value="TCM_019964"/>
</dbReference>
<keyword evidence="2" id="KW-1185">Reference proteome</keyword>
<evidence type="ECO:0000313" key="1">
    <source>
        <dbReference type="EMBL" id="EOY04789.1"/>
    </source>
</evidence>
<evidence type="ECO:0000313" key="2">
    <source>
        <dbReference type="Proteomes" id="UP000026915"/>
    </source>
</evidence>
<accession>A0A061ER61</accession>
<protein>
    <submittedName>
        <fullName evidence="1">Uncharacterized protein</fullName>
    </submittedName>
</protein>
<proteinExistence type="predicted"/>
<dbReference type="HOGENOM" id="CLU_2578688_0_0_1"/>